<dbReference type="FunFam" id="3.30.200.20:FF:000046">
    <property type="entry name" value="Mitogen-activated protein kinase"/>
    <property type="match status" value="1"/>
</dbReference>
<dbReference type="EMBL" id="LR862136">
    <property type="protein sequence ID" value="CAD1842781.1"/>
    <property type="molecule type" value="Genomic_DNA"/>
</dbReference>
<dbReference type="Gene3D" id="3.30.200.20">
    <property type="entry name" value="Phosphorylase Kinase, domain 1"/>
    <property type="match status" value="1"/>
</dbReference>
<dbReference type="GO" id="GO:0003714">
    <property type="term" value="F:transcription corepressor activity"/>
    <property type="evidence" value="ECO:0007669"/>
    <property type="project" value="InterPro"/>
</dbReference>
<dbReference type="SUPFAM" id="SSF56112">
    <property type="entry name" value="Protein kinase-like (PK-like)"/>
    <property type="match status" value="1"/>
</dbReference>
<feature type="compositionally biased region" description="Basic and acidic residues" evidence="8">
    <location>
        <begin position="885"/>
        <end position="903"/>
    </location>
</feature>
<sequence>MPFTLVDLLLLVFSNNSAIPITEQFWSLVDKADRRFSRGRRGLPQGVQALHAAVEGAALTEAGMRRWEVGEIASRIAQLYYGQYCRTSNSSCLAEAFVFYEAVLDREYLRDAPSAAAASKVALAHKQLRLLLRFLNVSLILGRREMVLRLASLLRIVLEEHRRSFQSGLCAAFCRTTNKRLCFLNISPDEVIRCLFYNKNNDSLITVSVYASDNFSSLKCRTTPIESIKRNRFVAAILIGLNRASTNKIDFILSVHATVPQDQAHECSSELPHSPTLSLSSREREREREREEVAVAEAEDDDDDDDDEALANAAIALPEETPPQHRRRRSSRRYMGGGALVDGLRRWFQRRSQNPRSSASYASSLSSDRDPAALAGADDEGDAAPGKSEGEGEVEVVEDLDLIGHRIIRVPKRKMAPIDPHKKSMLDSEFFTEYGEASRYQIQEVIGKGSYGVVGAAVDTHTGERVAIKKINDVFEHVSDATRILREIKLLRLLRHPDVVEIKHIMLPPSRREFKDIYVVFELMESDLHQYIHTANVFHRDLKPKNILANADCKLKICDFGLARVAFNDAPSAIFWTDYVATRWYRAPELLYPAIDIWSIGCIFAEMLTGKPLFPGKNVVHQLDLMTDLLGTPSFETISRIRNEKARRYLSSMRKKPPVPFSHKFPHVDPPALRLLEQLLAFDPKYRPSAEQALADPYFGGLASLDREPSTQPISKLEFEFERKKLTKDDVRESIYREILEYHPQMLQEYLRGGDQTSFMYPSGVDRFKRQFAHLEEHSGTGERSTPLQRKYASLPRERVCTPKNEAADQNNDYEKRNAASVARSALESPSRVVLQGEGNEHATAVENGESLSNYTPRSFLKSESISASKCVAVNGKSDTEQNSADEHADEAVDGLSDKVAEL</sequence>
<organism evidence="11">
    <name type="scientific">Ananas comosus var. bracteatus</name>
    <name type="common">red pineapple</name>
    <dbReference type="NCBI Taxonomy" id="296719"/>
    <lineage>
        <taxon>Eukaryota</taxon>
        <taxon>Viridiplantae</taxon>
        <taxon>Streptophyta</taxon>
        <taxon>Embryophyta</taxon>
        <taxon>Tracheophyta</taxon>
        <taxon>Spermatophyta</taxon>
        <taxon>Magnoliopsida</taxon>
        <taxon>Liliopsida</taxon>
        <taxon>Poales</taxon>
        <taxon>Bromeliaceae</taxon>
        <taxon>Bromelioideae</taxon>
        <taxon>Ananas</taxon>
    </lineage>
</organism>
<keyword evidence="6 7" id="KW-0067">ATP-binding</keyword>
<evidence type="ECO:0000256" key="1">
    <source>
        <dbReference type="ARBA" id="ARBA00008832"/>
    </source>
</evidence>
<dbReference type="Gene3D" id="1.10.510.10">
    <property type="entry name" value="Transferase(Phosphotransferase) domain 1"/>
    <property type="match status" value="1"/>
</dbReference>
<evidence type="ECO:0000259" key="10">
    <source>
        <dbReference type="PROSITE" id="PS50011"/>
    </source>
</evidence>
<dbReference type="PANTHER" id="PTHR24055">
    <property type="entry name" value="MITOGEN-ACTIVATED PROTEIN KINASE"/>
    <property type="match status" value="1"/>
</dbReference>
<evidence type="ECO:0000256" key="3">
    <source>
        <dbReference type="ARBA" id="ARBA00022679"/>
    </source>
</evidence>
<feature type="compositionally biased region" description="Basic and acidic residues" evidence="8">
    <location>
        <begin position="281"/>
        <end position="293"/>
    </location>
</feature>
<dbReference type="Pfam" id="PF12070">
    <property type="entry name" value="SCAI"/>
    <property type="match status" value="1"/>
</dbReference>
<comment type="similarity">
    <text evidence="1">Belongs to the protein kinase superfamily. CMGC Ser/Thr protein kinase family. MAP kinase subfamily.</text>
</comment>
<dbReference type="FunFam" id="1.10.510.10:FF:000624">
    <property type="entry name" value="Mitogen-activated protein kinase"/>
    <property type="match status" value="1"/>
</dbReference>
<feature type="region of interest" description="Disordered" evidence="8">
    <location>
        <begin position="347"/>
        <end position="395"/>
    </location>
</feature>
<dbReference type="CDD" id="cd07859">
    <property type="entry name" value="STKc_TDY_MAPK"/>
    <property type="match status" value="1"/>
</dbReference>
<dbReference type="PROSITE" id="PS00107">
    <property type="entry name" value="PROTEIN_KINASE_ATP"/>
    <property type="match status" value="1"/>
</dbReference>
<feature type="region of interest" description="Disordered" evidence="8">
    <location>
        <begin position="265"/>
        <end position="334"/>
    </location>
</feature>
<dbReference type="InterPro" id="IPR022709">
    <property type="entry name" value="SCAI"/>
</dbReference>
<accession>A0A6V7QIK6</accession>
<dbReference type="InterPro" id="IPR000719">
    <property type="entry name" value="Prot_kinase_dom"/>
</dbReference>
<dbReference type="AlphaFoldDB" id="A0A6V7QIK6"/>
<gene>
    <name evidence="11" type="ORF">CB5_LOCUS25992</name>
</gene>
<feature type="signal peptide" evidence="9">
    <location>
        <begin position="1"/>
        <end position="18"/>
    </location>
</feature>
<proteinExistence type="inferred from homology"/>
<keyword evidence="3" id="KW-0808">Transferase</keyword>
<keyword evidence="4 7" id="KW-0547">Nucleotide-binding</keyword>
<feature type="domain" description="Protein kinase" evidence="10">
    <location>
        <begin position="440"/>
        <end position="699"/>
    </location>
</feature>
<feature type="region of interest" description="Disordered" evidence="8">
    <location>
        <begin position="801"/>
        <end position="838"/>
    </location>
</feature>
<dbReference type="GO" id="GO:0005524">
    <property type="term" value="F:ATP binding"/>
    <property type="evidence" value="ECO:0007669"/>
    <property type="project" value="UniProtKB-UniRule"/>
</dbReference>
<protein>
    <recommendedName>
        <fullName evidence="10">Protein kinase domain-containing protein</fullName>
    </recommendedName>
</protein>
<dbReference type="GO" id="GO:0004674">
    <property type="term" value="F:protein serine/threonine kinase activity"/>
    <property type="evidence" value="ECO:0007669"/>
    <property type="project" value="UniProtKB-KW"/>
</dbReference>
<keyword evidence="2" id="KW-0723">Serine/threonine-protein kinase</keyword>
<dbReference type="GO" id="GO:0006351">
    <property type="term" value="P:DNA-templated transcription"/>
    <property type="evidence" value="ECO:0007669"/>
    <property type="project" value="InterPro"/>
</dbReference>
<evidence type="ECO:0000256" key="9">
    <source>
        <dbReference type="SAM" id="SignalP"/>
    </source>
</evidence>
<dbReference type="InterPro" id="IPR011009">
    <property type="entry name" value="Kinase-like_dom_sf"/>
</dbReference>
<feature type="compositionally biased region" description="Low complexity" evidence="8">
    <location>
        <begin position="357"/>
        <end position="376"/>
    </location>
</feature>
<keyword evidence="5" id="KW-0418">Kinase</keyword>
<feature type="compositionally biased region" description="Acidic residues" evidence="8">
    <location>
        <begin position="297"/>
        <end position="309"/>
    </location>
</feature>
<feature type="region of interest" description="Disordered" evidence="8">
    <location>
        <begin position="877"/>
        <end position="903"/>
    </location>
</feature>
<dbReference type="InterPro" id="IPR050117">
    <property type="entry name" value="MAPK"/>
</dbReference>
<evidence type="ECO:0000256" key="6">
    <source>
        <dbReference type="ARBA" id="ARBA00022840"/>
    </source>
</evidence>
<evidence type="ECO:0000256" key="2">
    <source>
        <dbReference type="ARBA" id="ARBA00022527"/>
    </source>
</evidence>
<evidence type="ECO:0000313" key="11">
    <source>
        <dbReference type="EMBL" id="CAD1842781.1"/>
    </source>
</evidence>
<feature type="binding site" evidence="7">
    <location>
        <position position="470"/>
    </location>
    <ligand>
        <name>ATP</name>
        <dbReference type="ChEBI" id="CHEBI:30616"/>
    </ligand>
</feature>
<evidence type="ECO:0000256" key="8">
    <source>
        <dbReference type="SAM" id="MobiDB-lite"/>
    </source>
</evidence>
<evidence type="ECO:0000256" key="5">
    <source>
        <dbReference type="ARBA" id="ARBA00022777"/>
    </source>
</evidence>
<dbReference type="InterPro" id="IPR017441">
    <property type="entry name" value="Protein_kinase_ATP_BS"/>
</dbReference>
<name>A0A6V7QIK6_ANACO</name>
<dbReference type="Pfam" id="PF00069">
    <property type="entry name" value="Pkinase"/>
    <property type="match status" value="2"/>
</dbReference>
<evidence type="ECO:0000256" key="4">
    <source>
        <dbReference type="ARBA" id="ARBA00022741"/>
    </source>
</evidence>
<dbReference type="SMART" id="SM00220">
    <property type="entry name" value="S_TKc"/>
    <property type="match status" value="1"/>
</dbReference>
<feature type="chain" id="PRO_5028227068" description="Protein kinase domain-containing protein" evidence="9">
    <location>
        <begin position="19"/>
        <end position="903"/>
    </location>
</feature>
<keyword evidence="9" id="KW-0732">Signal</keyword>
<reference evidence="11" key="1">
    <citation type="submission" date="2020-07" db="EMBL/GenBank/DDBJ databases">
        <authorList>
            <person name="Lin J."/>
        </authorList>
    </citation>
    <scope>NUCLEOTIDE SEQUENCE</scope>
</reference>
<dbReference type="PROSITE" id="PS50011">
    <property type="entry name" value="PROTEIN_KINASE_DOM"/>
    <property type="match status" value="1"/>
</dbReference>
<evidence type="ECO:0000256" key="7">
    <source>
        <dbReference type="PROSITE-ProRule" id="PRU10141"/>
    </source>
</evidence>